<dbReference type="EMBL" id="ACJW02000003">
    <property type="protein sequence ID" value="EEP67822.1"/>
    <property type="molecule type" value="Genomic_DNA"/>
</dbReference>
<evidence type="ECO:0000313" key="2">
    <source>
        <dbReference type="Proteomes" id="UP000003009"/>
    </source>
</evidence>
<dbReference type="AlphaFoldDB" id="C4GJ50"/>
<organism evidence="1 2">
    <name type="scientific">Kingella oralis ATCC 51147</name>
    <dbReference type="NCBI Taxonomy" id="629741"/>
    <lineage>
        <taxon>Bacteria</taxon>
        <taxon>Pseudomonadati</taxon>
        <taxon>Pseudomonadota</taxon>
        <taxon>Betaproteobacteria</taxon>
        <taxon>Neisseriales</taxon>
        <taxon>Neisseriaceae</taxon>
        <taxon>Kingella</taxon>
    </lineage>
</organism>
<name>C4GJ50_9NEIS</name>
<protein>
    <submittedName>
        <fullName evidence="1">Uncharacterized protein</fullName>
    </submittedName>
</protein>
<accession>C4GJ50</accession>
<sequence>MALPRTLRRLFFRLPIGLRQPENGYSNCKRLIFTRRKHGYGGATPCKRLNSLQPFFRLPIGLRQPETFAKPATDGASAARRHFGKSVILCLISYLTTSRRHSILDFRLPQGFANVSA</sequence>
<dbReference type="HOGENOM" id="CLU_2081666_0_0_4"/>
<comment type="caution">
    <text evidence="1">The sequence shown here is derived from an EMBL/GenBank/DDBJ whole genome shotgun (WGS) entry which is preliminary data.</text>
</comment>
<evidence type="ECO:0000313" key="1">
    <source>
        <dbReference type="EMBL" id="EEP67822.1"/>
    </source>
</evidence>
<proteinExistence type="predicted"/>
<gene>
    <name evidence="1" type="ORF">GCWU000324_02072</name>
</gene>
<dbReference type="Proteomes" id="UP000003009">
    <property type="component" value="Unassembled WGS sequence"/>
</dbReference>
<keyword evidence="2" id="KW-1185">Reference proteome</keyword>
<reference evidence="1" key="1">
    <citation type="submission" date="2009-04" db="EMBL/GenBank/DDBJ databases">
        <authorList>
            <person name="Weinstock G."/>
            <person name="Sodergren E."/>
            <person name="Clifton S."/>
            <person name="Fulton L."/>
            <person name="Fulton B."/>
            <person name="Courtney L."/>
            <person name="Fronick C."/>
            <person name="Harrison M."/>
            <person name="Strong C."/>
            <person name="Farmer C."/>
            <person name="Delahaunty K."/>
            <person name="Markovic C."/>
            <person name="Hall O."/>
            <person name="Minx P."/>
            <person name="Tomlinson C."/>
            <person name="Mitreva M."/>
            <person name="Nelson J."/>
            <person name="Hou S."/>
            <person name="Wollam A."/>
            <person name="Pepin K.H."/>
            <person name="Johnson M."/>
            <person name="Bhonagiri V."/>
            <person name="Nash W.E."/>
            <person name="Warren W."/>
            <person name="Chinwalla A."/>
            <person name="Mardis E.R."/>
            <person name="Wilson R.K."/>
        </authorList>
    </citation>
    <scope>NUCLEOTIDE SEQUENCE [LARGE SCALE GENOMIC DNA]</scope>
    <source>
        <strain evidence="1">ATCC 51147</strain>
    </source>
</reference>